<name>A0A0G4K444_9SPIR</name>
<accession>A0A0G4K444</accession>
<sequence length="183" mass="21124">MRVIRFIVFACFLVIFIVIANIIHKNINSYEVINIKTPFTYYNLIAYSNNDIKSLASLSFKDSFESLSEMFDIEIAFVSNNILKKDIKIREDDADLIVFTGSNSIYQITVNSYDNVENLFENVVESLYSNNIQLEKYSLDDEKGNLLAEIYTHQTDSYKIVITKTYVSNTINLSIDYINLLTT</sequence>
<dbReference type="AlphaFoldDB" id="A0A0G4K444"/>
<dbReference type="OrthoDB" id="308874at2"/>
<reference evidence="2" key="1">
    <citation type="submission" date="2015-04" db="EMBL/GenBank/DDBJ databases">
        <authorList>
            <person name="Mushtaq Mamoona"/>
        </authorList>
    </citation>
    <scope>NUCLEOTIDE SEQUENCE [LARGE SCALE GENOMIC DNA]</scope>
    <source>
        <strain evidence="2">AN4859/03</strain>
    </source>
</reference>
<dbReference type="RefSeq" id="WP_048593498.1">
    <property type="nucleotide sequence ID" value="NZ_CVLB01000001.1"/>
</dbReference>
<dbReference type="Proteomes" id="UP000043763">
    <property type="component" value="Unassembled WGS sequence"/>
</dbReference>
<protein>
    <submittedName>
        <fullName evidence="1">Uncharacterized protein</fullName>
    </submittedName>
</protein>
<keyword evidence="2" id="KW-1185">Reference proteome</keyword>
<gene>
    <name evidence="1" type="ORF">BRSU_0353</name>
</gene>
<evidence type="ECO:0000313" key="1">
    <source>
        <dbReference type="EMBL" id="CRF31760.1"/>
    </source>
</evidence>
<organism evidence="1 2">
    <name type="scientific">Brachyspira suanatina</name>
    <dbReference type="NCBI Taxonomy" id="381802"/>
    <lineage>
        <taxon>Bacteria</taxon>
        <taxon>Pseudomonadati</taxon>
        <taxon>Spirochaetota</taxon>
        <taxon>Spirochaetia</taxon>
        <taxon>Brachyspirales</taxon>
        <taxon>Brachyspiraceae</taxon>
        <taxon>Brachyspira</taxon>
    </lineage>
</organism>
<proteinExistence type="predicted"/>
<dbReference type="EMBL" id="CVLB01000001">
    <property type="protein sequence ID" value="CRF31760.1"/>
    <property type="molecule type" value="Genomic_DNA"/>
</dbReference>
<evidence type="ECO:0000313" key="2">
    <source>
        <dbReference type="Proteomes" id="UP000043763"/>
    </source>
</evidence>